<dbReference type="EMBL" id="QROV01000051">
    <property type="protein sequence ID" value="RHL52501.1"/>
    <property type="molecule type" value="Genomic_DNA"/>
</dbReference>
<sequence length="99" mass="11470">KDTKTTGTLSGAYVLDFDLDCFTTECREKTYAWPEDIFRKEYIESYNVRFFMENLLDRASFITICREPDCCGGIGEANKILNYLDRYFFDGALSTEPIS</sequence>
<proteinExistence type="predicted"/>
<comment type="caution">
    <text evidence="1">The sequence shown here is derived from an EMBL/GenBank/DDBJ whole genome shotgun (WGS) entry which is preliminary data.</text>
</comment>
<dbReference type="RefSeq" id="WP_182427192.1">
    <property type="nucleotide sequence ID" value="NZ_QROV01000051.1"/>
</dbReference>
<protein>
    <submittedName>
        <fullName evidence="1">Uncharacterized protein</fullName>
    </submittedName>
</protein>
<organism evidence="1 2">
    <name type="scientific">Bacteroides thetaiotaomicron</name>
    <dbReference type="NCBI Taxonomy" id="818"/>
    <lineage>
        <taxon>Bacteria</taxon>
        <taxon>Pseudomonadati</taxon>
        <taxon>Bacteroidota</taxon>
        <taxon>Bacteroidia</taxon>
        <taxon>Bacteroidales</taxon>
        <taxon>Bacteroidaceae</taxon>
        <taxon>Bacteroides</taxon>
    </lineage>
</organism>
<name>A0A415LTI0_BACT4</name>
<gene>
    <name evidence="1" type="ORF">DW011_24900</name>
</gene>
<reference evidence="1 2" key="1">
    <citation type="submission" date="2018-08" db="EMBL/GenBank/DDBJ databases">
        <title>A genome reference for cultivated species of the human gut microbiota.</title>
        <authorList>
            <person name="Zou Y."/>
            <person name="Xue W."/>
            <person name="Luo G."/>
        </authorList>
    </citation>
    <scope>NUCLEOTIDE SEQUENCE [LARGE SCALE GENOMIC DNA]</scope>
    <source>
        <strain evidence="1 2">AF37-12</strain>
    </source>
</reference>
<dbReference type="AlphaFoldDB" id="A0A415LTI0"/>
<dbReference type="Proteomes" id="UP000283616">
    <property type="component" value="Unassembled WGS sequence"/>
</dbReference>
<evidence type="ECO:0000313" key="2">
    <source>
        <dbReference type="Proteomes" id="UP000283616"/>
    </source>
</evidence>
<feature type="non-terminal residue" evidence="1">
    <location>
        <position position="1"/>
    </location>
</feature>
<evidence type="ECO:0000313" key="1">
    <source>
        <dbReference type="EMBL" id="RHL52501.1"/>
    </source>
</evidence>
<accession>A0A415LTI0</accession>